<keyword evidence="3 8" id="KW-0812">Transmembrane</keyword>
<protein>
    <recommendedName>
        <fullName evidence="8">Photosystem II reaction center protein Y</fullName>
    </recommendedName>
</protein>
<name>A0A2D2Q1S7_PARLV</name>
<dbReference type="KEGG" id="slw:BRW62_06495"/>
<evidence type="ECO:0000256" key="6">
    <source>
        <dbReference type="ARBA" id="ARBA00023136"/>
    </source>
</evidence>
<dbReference type="Proteomes" id="UP000231057">
    <property type="component" value="Chromosome"/>
</dbReference>
<dbReference type="EMBL" id="CP018092">
    <property type="protein sequence ID" value="ATS18460.1"/>
    <property type="molecule type" value="Genomic_DNA"/>
</dbReference>
<dbReference type="GO" id="GO:0009523">
    <property type="term" value="C:photosystem II"/>
    <property type="evidence" value="ECO:0007669"/>
    <property type="project" value="UniProtKB-KW"/>
</dbReference>
<reference evidence="10" key="2">
    <citation type="journal article" date="2022" name="Front. Microbiol.">
        <title>Comparative Genomic Analysis Revealed Distinct Molecular Components and Organization of CO2-Concentrating Mechanism in Thermophilic Cyanobacteria.</title>
        <authorList>
            <person name="Tang J."/>
            <person name="Zhou H."/>
            <person name="Yao D."/>
            <person name="Riaz S."/>
            <person name="You D."/>
            <person name="Klepacz-Smolka A."/>
            <person name="Daroch M."/>
        </authorList>
    </citation>
    <scope>NUCLEOTIDE SEQUENCE [LARGE SCALE GENOMIC DNA]</scope>
    <source>
        <strain evidence="10">PCC 6715</strain>
    </source>
</reference>
<dbReference type="AlphaFoldDB" id="A0A2D2Q1S7"/>
<comment type="function">
    <text evidence="8">Loosely associated component of the core of photosystem II (PSII). PSII is a light-driven water plastoquinone oxidoreductase, using light energy to abstract electrons from H(2)O, generating a proton gradient subsequently used for ATP formation.</text>
</comment>
<evidence type="ECO:0000313" key="9">
    <source>
        <dbReference type="EMBL" id="ATS18460.1"/>
    </source>
</evidence>
<feature type="topological domain" description="Lumenal" evidence="8">
    <location>
        <begin position="26"/>
        <end position="43"/>
    </location>
</feature>
<comment type="similarity">
    <text evidence="8">Belongs to the PsbY family.</text>
</comment>
<feature type="topological domain" description="Lumenal" evidence="8">
    <location>
        <begin position="1"/>
        <end position="6"/>
    </location>
</feature>
<dbReference type="GO" id="GO:0030145">
    <property type="term" value="F:manganese ion binding"/>
    <property type="evidence" value="ECO:0007669"/>
    <property type="project" value="InterPro"/>
</dbReference>
<dbReference type="HAMAP" id="MF_00717">
    <property type="entry name" value="PSII_PsbY"/>
    <property type="match status" value="1"/>
</dbReference>
<organism evidence="9 10">
    <name type="scientific">Parathermosynechococcus lividus PCC 6715</name>
    <dbReference type="NCBI Taxonomy" id="1917166"/>
    <lineage>
        <taxon>Bacteria</taxon>
        <taxon>Bacillati</taxon>
        <taxon>Cyanobacteriota</taxon>
        <taxon>Cyanophyceae</taxon>
        <taxon>Acaryochloridales</taxon>
        <taxon>Thermosynechococcaceae</taxon>
        <taxon>Parathermosynechococcus</taxon>
    </lineage>
</organism>
<keyword evidence="4 8" id="KW-1133">Transmembrane helix</keyword>
<evidence type="ECO:0000256" key="2">
    <source>
        <dbReference type="ARBA" id="ARBA00022531"/>
    </source>
</evidence>
<accession>A0A2D2Q1S7</accession>
<keyword evidence="5 8" id="KW-0793">Thylakoid</keyword>
<reference evidence="9 10" key="1">
    <citation type="submission" date="2016-11" db="EMBL/GenBank/DDBJ databases">
        <title>Complete genome sequence of thermophilic cyanobacteria strain Synechococcus sp. PCC6715.</title>
        <authorList>
            <person name="Tang J."/>
            <person name="Daroch M."/>
            <person name="Liang Y."/>
            <person name="Jiang D."/>
            <person name="Shah M."/>
        </authorList>
    </citation>
    <scope>NUCLEOTIDE SEQUENCE [LARGE SCALE GENOMIC DNA]</scope>
    <source>
        <strain evidence="9 10">PCC 6715</strain>
    </source>
</reference>
<dbReference type="InterPro" id="IPR009388">
    <property type="entry name" value="PSII_PsbY"/>
</dbReference>
<sequence>MVMDWRVLIVLLPVLLAGAWAVRNILPFAIKQFQKFFPSLGKR</sequence>
<comment type="subcellular location">
    <subcellularLocation>
        <location evidence="8">Cellular thylakoid membrane</location>
        <topology evidence="8">Single-pass membrane protein</topology>
    </subcellularLocation>
    <subcellularLocation>
        <location evidence="1">Membrane</location>
    </subcellularLocation>
</comment>
<keyword evidence="2 8" id="KW-0602">Photosynthesis</keyword>
<dbReference type="GO" id="GO:0031676">
    <property type="term" value="C:plasma membrane-derived thylakoid membrane"/>
    <property type="evidence" value="ECO:0007669"/>
    <property type="project" value="UniProtKB-SubCell"/>
</dbReference>
<evidence type="ECO:0000256" key="4">
    <source>
        <dbReference type="ARBA" id="ARBA00022989"/>
    </source>
</evidence>
<gene>
    <name evidence="8" type="primary">psbY</name>
    <name evidence="9" type="ORF">BRW62_06495</name>
</gene>
<dbReference type="OrthoDB" id="561045at2"/>
<dbReference type="GO" id="GO:0015979">
    <property type="term" value="P:photosynthesis"/>
    <property type="evidence" value="ECO:0007669"/>
    <property type="project" value="UniProtKB-UniRule"/>
</dbReference>
<keyword evidence="10" id="KW-1185">Reference proteome</keyword>
<evidence type="ECO:0000256" key="7">
    <source>
        <dbReference type="ARBA" id="ARBA00023276"/>
    </source>
</evidence>
<dbReference type="Pfam" id="PF06298">
    <property type="entry name" value="PsbY"/>
    <property type="match status" value="1"/>
</dbReference>
<evidence type="ECO:0000313" key="10">
    <source>
        <dbReference type="Proteomes" id="UP000231057"/>
    </source>
</evidence>
<evidence type="ECO:0000256" key="3">
    <source>
        <dbReference type="ARBA" id="ARBA00022692"/>
    </source>
</evidence>
<comment type="subunit">
    <text evidence="8">PSII is composed of 1 copy each of membrane proteins PsbA, PsbB, PsbC, PsbD, PsbE, PsbF, PsbH, PsbI, PsbJ, PsbK, PsbL, PsbM, PsbT, PsbX, PsbY, PsbZ, Psb30/Ycf12, peripheral proteins PsbO, CyanoQ (PsbQ), PsbU, PsbV and a large number of cofactors. It forms dimeric complexes.</text>
</comment>
<keyword evidence="6 8" id="KW-0472">Membrane</keyword>
<evidence type="ECO:0000256" key="5">
    <source>
        <dbReference type="ARBA" id="ARBA00023078"/>
    </source>
</evidence>
<proteinExistence type="inferred from homology"/>
<keyword evidence="7 8" id="KW-0604">Photosystem II</keyword>
<evidence type="ECO:0000256" key="1">
    <source>
        <dbReference type="ARBA" id="ARBA00004370"/>
    </source>
</evidence>
<evidence type="ECO:0000256" key="8">
    <source>
        <dbReference type="HAMAP-Rule" id="MF_00717"/>
    </source>
</evidence>